<dbReference type="SUPFAM" id="SSF46955">
    <property type="entry name" value="Putative DNA-binding domain"/>
    <property type="match status" value="1"/>
</dbReference>
<proteinExistence type="predicted"/>
<dbReference type="AlphaFoldDB" id="A0A356W693"/>
<dbReference type="CDD" id="cd04785">
    <property type="entry name" value="HTH_CadR-PbrR-like"/>
    <property type="match status" value="1"/>
</dbReference>
<dbReference type="EMBL" id="DOGS01000197">
    <property type="protein sequence ID" value="HBQ49147.1"/>
    <property type="molecule type" value="Genomic_DNA"/>
</dbReference>
<sequence length="145" mass="16476">MTVESTSIGELAERAGCTVQIIRHYEKIGLLPEPRRTRGNRRIYSEDQASRLVFIRHCRQLGFSLDNIRQLLSFCGQSNQSCAQVDIIARKHLGHVQERLARLRSMERELKRMINQCSGGKVAECKIIEVLADHSKCLSDDHSSA</sequence>
<dbReference type="PROSITE" id="PS00552">
    <property type="entry name" value="HTH_MERR_1"/>
    <property type="match status" value="1"/>
</dbReference>
<dbReference type="PANTHER" id="PTHR30204">
    <property type="entry name" value="REDOX-CYCLING DRUG-SENSING TRANSCRIPTIONAL ACTIVATOR SOXR"/>
    <property type="match status" value="1"/>
</dbReference>
<keyword evidence="1" id="KW-0238">DNA-binding</keyword>
<dbReference type="InterPro" id="IPR009061">
    <property type="entry name" value="DNA-bd_dom_put_sf"/>
</dbReference>
<dbReference type="InterPro" id="IPR047057">
    <property type="entry name" value="MerR_fam"/>
</dbReference>
<dbReference type="Gene3D" id="1.10.1660.10">
    <property type="match status" value="1"/>
</dbReference>
<evidence type="ECO:0000313" key="4">
    <source>
        <dbReference type="Proteomes" id="UP000263957"/>
    </source>
</evidence>
<reference evidence="3 4" key="1">
    <citation type="journal article" date="2018" name="Nat. Biotechnol.">
        <title>A standardized bacterial taxonomy based on genome phylogeny substantially revises the tree of life.</title>
        <authorList>
            <person name="Parks D.H."/>
            <person name="Chuvochina M."/>
            <person name="Waite D.W."/>
            <person name="Rinke C."/>
            <person name="Skarshewski A."/>
            <person name="Chaumeil P.A."/>
            <person name="Hugenholtz P."/>
        </authorList>
    </citation>
    <scope>NUCLEOTIDE SEQUENCE [LARGE SCALE GENOMIC DNA]</scope>
    <source>
        <strain evidence="3">UBA10378</strain>
    </source>
</reference>
<dbReference type="Proteomes" id="UP000263957">
    <property type="component" value="Unassembled WGS sequence"/>
</dbReference>
<dbReference type="Pfam" id="PF13411">
    <property type="entry name" value="MerR_1"/>
    <property type="match status" value="1"/>
</dbReference>
<dbReference type="SMART" id="SM00422">
    <property type="entry name" value="HTH_MERR"/>
    <property type="match status" value="1"/>
</dbReference>
<evidence type="ECO:0000313" key="3">
    <source>
        <dbReference type="EMBL" id="HBQ49147.1"/>
    </source>
</evidence>
<dbReference type="PROSITE" id="PS50937">
    <property type="entry name" value="HTH_MERR_2"/>
    <property type="match status" value="1"/>
</dbReference>
<dbReference type="GO" id="GO:0003700">
    <property type="term" value="F:DNA-binding transcription factor activity"/>
    <property type="evidence" value="ECO:0007669"/>
    <property type="project" value="InterPro"/>
</dbReference>
<dbReference type="InterPro" id="IPR000551">
    <property type="entry name" value="MerR-type_HTH_dom"/>
</dbReference>
<organism evidence="3 4">
    <name type="scientific">Hyphomonas atlantica</name>
    <dbReference type="NCBI Taxonomy" id="1280948"/>
    <lineage>
        <taxon>Bacteria</taxon>
        <taxon>Pseudomonadati</taxon>
        <taxon>Pseudomonadota</taxon>
        <taxon>Alphaproteobacteria</taxon>
        <taxon>Hyphomonadales</taxon>
        <taxon>Hyphomonadaceae</taxon>
        <taxon>Hyphomonas</taxon>
    </lineage>
</organism>
<gene>
    <name evidence="3" type="ORF">DD728_09725</name>
</gene>
<name>A0A356W693_9PROT</name>
<accession>A0A356W693</accession>
<evidence type="ECO:0000259" key="2">
    <source>
        <dbReference type="PROSITE" id="PS50937"/>
    </source>
</evidence>
<dbReference type="PANTHER" id="PTHR30204:SF92">
    <property type="entry name" value="HTH-TYPE TRANSCRIPTIONAL REGULATOR ZNTR"/>
    <property type="match status" value="1"/>
</dbReference>
<dbReference type="GO" id="GO:0003677">
    <property type="term" value="F:DNA binding"/>
    <property type="evidence" value="ECO:0007669"/>
    <property type="project" value="UniProtKB-KW"/>
</dbReference>
<evidence type="ECO:0000256" key="1">
    <source>
        <dbReference type="ARBA" id="ARBA00023125"/>
    </source>
</evidence>
<feature type="domain" description="HTH merR-type" evidence="2">
    <location>
        <begin position="7"/>
        <end position="74"/>
    </location>
</feature>
<dbReference type="PRINTS" id="PR00040">
    <property type="entry name" value="HTHMERR"/>
</dbReference>
<comment type="caution">
    <text evidence="3">The sequence shown here is derived from an EMBL/GenBank/DDBJ whole genome shotgun (WGS) entry which is preliminary data.</text>
</comment>
<protein>
    <submittedName>
        <fullName evidence="3">MerR family transcriptional regulator</fullName>
    </submittedName>
</protein>